<organism evidence="3 4">
    <name type="scientific">Prunus yedoensis var. nudiflora</name>
    <dbReference type="NCBI Taxonomy" id="2094558"/>
    <lineage>
        <taxon>Eukaryota</taxon>
        <taxon>Viridiplantae</taxon>
        <taxon>Streptophyta</taxon>
        <taxon>Embryophyta</taxon>
        <taxon>Tracheophyta</taxon>
        <taxon>Spermatophyta</taxon>
        <taxon>Magnoliopsida</taxon>
        <taxon>eudicotyledons</taxon>
        <taxon>Gunneridae</taxon>
        <taxon>Pentapetalae</taxon>
        <taxon>rosids</taxon>
        <taxon>fabids</taxon>
        <taxon>Rosales</taxon>
        <taxon>Rosaceae</taxon>
        <taxon>Amygdaloideae</taxon>
        <taxon>Amygdaleae</taxon>
        <taxon>Prunus</taxon>
    </lineage>
</organism>
<keyword evidence="1 3" id="KW-0238">DNA-binding</keyword>
<keyword evidence="4" id="KW-1185">Reference proteome</keyword>
<keyword evidence="3" id="KW-0371">Homeobox</keyword>
<dbReference type="AlphaFoldDB" id="A0A314ZM80"/>
<evidence type="ECO:0000256" key="2">
    <source>
        <dbReference type="SAM" id="MobiDB-lite"/>
    </source>
</evidence>
<dbReference type="OrthoDB" id="1920276at2759"/>
<name>A0A314ZM80_PRUYE</name>
<evidence type="ECO:0000313" key="3">
    <source>
        <dbReference type="EMBL" id="PQQ03046.1"/>
    </source>
</evidence>
<reference evidence="3 4" key="1">
    <citation type="submission" date="2018-02" db="EMBL/GenBank/DDBJ databases">
        <title>Draft genome of wild Prunus yedoensis var. nudiflora.</title>
        <authorList>
            <person name="Baek S."/>
            <person name="Kim J.-H."/>
            <person name="Choi K."/>
            <person name="Kim G.-B."/>
            <person name="Cho A."/>
            <person name="Jang H."/>
            <person name="Shin C.-H."/>
            <person name="Yu H.-J."/>
            <person name="Mun J.-H."/>
        </authorList>
    </citation>
    <scope>NUCLEOTIDE SEQUENCE [LARGE SCALE GENOMIC DNA]</scope>
    <source>
        <strain evidence="4">cv. Jeju island</strain>
        <tissue evidence="3">Leaf</tissue>
    </source>
</reference>
<dbReference type="PANTHER" id="PTHR33400">
    <property type="entry name" value="ZINC FINGER CCCH DOMAIN-CONTAINING PROTEIN 6-RELATED"/>
    <property type="match status" value="1"/>
</dbReference>
<gene>
    <name evidence="3" type="ORF">Pyn_33901</name>
</gene>
<dbReference type="STRING" id="2094558.A0A314ZM80"/>
<dbReference type="GO" id="GO:0005634">
    <property type="term" value="C:nucleus"/>
    <property type="evidence" value="ECO:0007669"/>
    <property type="project" value="TreeGrafter"/>
</dbReference>
<feature type="region of interest" description="Disordered" evidence="2">
    <location>
        <begin position="159"/>
        <end position="183"/>
    </location>
</feature>
<evidence type="ECO:0000256" key="1">
    <source>
        <dbReference type="ARBA" id="ARBA00023125"/>
    </source>
</evidence>
<feature type="region of interest" description="Disordered" evidence="2">
    <location>
        <begin position="1"/>
        <end position="34"/>
    </location>
</feature>
<proteinExistence type="predicted"/>
<dbReference type="Proteomes" id="UP000250321">
    <property type="component" value="Unassembled WGS sequence"/>
</dbReference>
<dbReference type="GO" id="GO:0003677">
    <property type="term" value="F:DNA binding"/>
    <property type="evidence" value="ECO:0007669"/>
    <property type="project" value="UniProtKB-KW"/>
</dbReference>
<dbReference type="GO" id="GO:0010228">
    <property type="term" value="P:vegetative to reproductive phase transition of meristem"/>
    <property type="evidence" value="ECO:0007669"/>
    <property type="project" value="TreeGrafter"/>
</dbReference>
<comment type="caution">
    <text evidence="3">The sequence shown here is derived from an EMBL/GenBank/DDBJ whole genome shotgun (WGS) entry which is preliminary data.</text>
</comment>
<evidence type="ECO:0000313" key="4">
    <source>
        <dbReference type="Proteomes" id="UP000250321"/>
    </source>
</evidence>
<feature type="compositionally biased region" description="Polar residues" evidence="2">
    <location>
        <begin position="174"/>
        <end position="183"/>
    </location>
</feature>
<accession>A0A314ZM80</accession>
<sequence length="209" mass="23480">MRAQFMQSKYGKSGSSNENKELKTEGGNKLSTSQASILPVVPKVPVRPNIEEPKKPVTLLLKERETPNRLETSLAPKLRMDLKESILEKCQRIQVPWKTPPEIKLDPEWRVGGGENGKEIEVQRNRNRREKETIYQRVQEIPSNPKEPWDIEMDYDDSLTPEIPIEQPPDADGTETQASLSREVNNAQAWVASSQGVNSAASLAPALSQ</sequence>
<dbReference type="EMBL" id="PJQY01001381">
    <property type="protein sequence ID" value="PQQ03046.1"/>
    <property type="molecule type" value="Genomic_DNA"/>
</dbReference>
<protein>
    <submittedName>
        <fullName evidence="3">Homeobox protein LUMINIDEPENDENS isoform X2</fullName>
    </submittedName>
</protein>
<dbReference type="PANTHER" id="PTHR33400:SF6">
    <property type="entry name" value="HOMEOBOX PROTEIN LUMINIDEPENDENS"/>
    <property type="match status" value="1"/>
</dbReference>